<dbReference type="InterPro" id="IPR002328">
    <property type="entry name" value="ADH_Zn_CS"/>
</dbReference>
<dbReference type="InterPro" id="IPR013149">
    <property type="entry name" value="ADH-like_C"/>
</dbReference>
<comment type="caution">
    <text evidence="6">The sequence shown here is derived from an EMBL/GenBank/DDBJ whole genome shotgun (WGS) entry which is preliminary data.</text>
</comment>
<evidence type="ECO:0000313" key="7">
    <source>
        <dbReference type="Proteomes" id="UP001597519"/>
    </source>
</evidence>
<protein>
    <submittedName>
        <fullName evidence="6">Zinc-binding dehydrogenase</fullName>
    </submittedName>
</protein>
<gene>
    <name evidence="6" type="ORF">ACFSX4_11885</name>
</gene>
<dbReference type="Proteomes" id="UP001597519">
    <property type="component" value="Unassembled WGS sequence"/>
</dbReference>
<dbReference type="InterPro" id="IPR011032">
    <property type="entry name" value="GroES-like_sf"/>
</dbReference>
<comment type="cofactor">
    <cofactor evidence="4">
        <name>Zn(2+)</name>
        <dbReference type="ChEBI" id="CHEBI:29105"/>
    </cofactor>
</comment>
<evidence type="ECO:0000256" key="3">
    <source>
        <dbReference type="ARBA" id="ARBA00023002"/>
    </source>
</evidence>
<keyword evidence="1 4" id="KW-0479">Metal-binding</keyword>
<dbReference type="SMART" id="SM00829">
    <property type="entry name" value="PKS_ER"/>
    <property type="match status" value="1"/>
</dbReference>
<dbReference type="SUPFAM" id="SSF50129">
    <property type="entry name" value="GroES-like"/>
    <property type="match status" value="1"/>
</dbReference>
<evidence type="ECO:0000313" key="6">
    <source>
        <dbReference type="EMBL" id="MFD2831165.1"/>
    </source>
</evidence>
<accession>A0ABW5WXM9</accession>
<dbReference type="RefSeq" id="WP_377775130.1">
    <property type="nucleotide sequence ID" value="NZ_JBHUOQ010000004.1"/>
</dbReference>
<evidence type="ECO:0000256" key="2">
    <source>
        <dbReference type="ARBA" id="ARBA00022833"/>
    </source>
</evidence>
<evidence type="ECO:0000256" key="1">
    <source>
        <dbReference type="ARBA" id="ARBA00022723"/>
    </source>
</evidence>
<evidence type="ECO:0000259" key="5">
    <source>
        <dbReference type="SMART" id="SM00829"/>
    </source>
</evidence>
<organism evidence="6 7">
    <name type="scientific">Corticicoccus populi</name>
    <dbReference type="NCBI Taxonomy" id="1812821"/>
    <lineage>
        <taxon>Bacteria</taxon>
        <taxon>Bacillati</taxon>
        <taxon>Bacillota</taxon>
        <taxon>Bacilli</taxon>
        <taxon>Bacillales</taxon>
        <taxon>Staphylococcaceae</taxon>
        <taxon>Corticicoccus</taxon>
    </lineage>
</organism>
<dbReference type="InterPro" id="IPR050129">
    <property type="entry name" value="Zn_alcohol_dh"/>
</dbReference>
<keyword evidence="3" id="KW-0560">Oxidoreductase</keyword>
<feature type="domain" description="Enoyl reductase (ER)" evidence="5">
    <location>
        <begin position="10"/>
        <end position="340"/>
    </location>
</feature>
<dbReference type="Gene3D" id="3.40.50.720">
    <property type="entry name" value="NAD(P)-binding Rossmann-like Domain"/>
    <property type="match status" value="1"/>
</dbReference>
<sequence length="342" mass="36849">MYSLIKEKQGVGHLKLYPAETPQVSKDEVLVKVEYCGICGTDLHILHDTFPYNPPVIIGHEFSGVIVDKGENVSSLLNVGDSVAVQGSTKKTCGHCIYCKTGNYMLCSERLGMGHGVNGGFTKYVNVREDMIYKAGDSANLQKLALAEPLACAVQAVEEFVNIHSSDTVLVSGPGPIGLLCTAILKNKGCTVIFAGTSADEKRLEIAEQLGSDYVVDISKTNLEALVKEVTDHGVDAAFECAGHPSSVSTCINCLKPKGNLLQVGITSGDIKLDYSKIVLKNLAIYGSLAHSMTSWEKALKFIEKDSLSLDPIITHVLPLEDWEDGFNLCESKNCGKVLLKP</sequence>
<reference evidence="7" key="1">
    <citation type="journal article" date="2019" name="Int. J. Syst. Evol. Microbiol.">
        <title>The Global Catalogue of Microorganisms (GCM) 10K type strain sequencing project: providing services to taxonomists for standard genome sequencing and annotation.</title>
        <authorList>
            <consortium name="The Broad Institute Genomics Platform"/>
            <consortium name="The Broad Institute Genome Sequencing Center for Infectious Disease"/>
            <person name="Wu L."/>
            <person name="Ma J."/>
        </authorList>
    </citation>
    <scope>NUCLEOTIDE SEQUENCE [LARGE SCALE GENOMIC DNA]</scope>
    <source>
        <strain evidence="7">KCTC 33575</strain>
    </source>
</reference>
<dbReference type="InterPro" id="IPR013154">
    <property type="entry name" value="ADH-like_N"/>
</dbReference>
<keyword evidence="7" id="KW-1185">Reference proteome</keyword>
<evidence type="ECO:0000256" key="4">
    <source>
        <dbReference type="RuleBase" id="RU361277"/>
    </source>
</evidence>
<name>A0ABW5WXM9_9STAP</name>
<proteinExistence type="inferred from homology"/>
<keyword evidence="2 4" id="KW-0862">Zinc</keyword>
<dbReference type="PROSITE" id="PS00059">
    <property type="entry name" value="ADH_ZINC"/>
    <property type="match status" value="1"/>
</dbReference>
<dbReference type="SUPFAM" id="SSF51735">
    <property type="entry name" value="NAD(P)-binding Rossmann-fold domains"/>
    <property type="match status" value="1"/>
</dbReference>
<dbReference type="InterPro" id="IPR036291">
    <property type="entry name" value="NAD(P)-bd_dom_sf"/>
</dbReference>
<dbReference type="Pfam" id="PF00107">
    <property type="entry name" value="ADH_zinc_N"/>
    <property type="match status" value="1"/>
</dbReference>
<dbReference type="EMBL" id="JBHUOQ010000004">
    <property type="protein sequence ID" value="MFD2831165.1"/>
    <property type="molecule type" value="Genomic_DNA"/>
</dbReference>
<comment type="similarity">
    <text evidence="4">Belongs to the zinc-containing alcohol dehydrogenase family.</text>
</comment>
<dbReference type="PANTHER" id="PTHR43401:SF2">
    <property type="entry name" value="L-THREONINE 3-DEHYDROGENASE"/>
    <property type="match status" value="1"/>
</dbReference>
<dbReference type="PANTHER" id="PTHR43401">
    <property type="entry name" value="L-THREONINE 3-DEHYDROGENASE"/>
    <property type="match status" value="1"/>
</dbReference>
<dbReference type="InterPro" id="IPR020843">
    <property type="entry name" value="ER"/>
</dbReference>
<dbReference type="Gene3D" id="3.90.180.10">
    <property type="entry name" value="Medium-chain alcohol dehydrogenases, catalytic domain"/>
    <property type="match status" value="1"/>
</dbReference>
<dbReference type="Pfam" id="PF08240">
    <property type="entry name" value="ADH_N"/>
    <property type="match status" value="1"/>
</dbReference>